<keyword evidence="4" id="KW-0528">Neurotoxin</keyword>
<dbReference type="EMBL" id="CAJPVJ010003822">
    <property type="protein sequence ID" value="CAG2167979.1"/>
    <property type="molecule type" value="Genomic_DNA"/>
</dbReference>
<evidence type="ECO:0000256" key="1">
    <source>
        <dbReference type="ARBA" id="ARBA00004175"/>
    </source>
</evidence>
<dbReference type="Gene3D" id="1.25.40.20">
    <property type="entry name" value="Ankyrin repeat-containing domain"/>
    <property type="match status" value="2"/>
</dbReference>
<dbReference type="OrthoDB" id="416222at2759"/>
<name>A0A7R9QMI6_9ACAR</name>
<evidence type="ECO:0000256" key="7">
    <source>
        <dbReference type="SAM" id="Coils"/>
    </source>
</evidence>
<dbReference type="SMART" id="SM00248">
    <property type="entry name" value="ANK"/>
    <property type="match status" value="5"/>
</dbReference>
<keyword evidence="5" id="KW-0472">Membrane</keyword>
<dbReference type="SMART" id="SM00233">
    <property type="entry name" value="PH"/>
    <property type="match status" value="1"/>
</dbReference>
<dbReference type="InterPro" id="IPR036770">
    <property type="entry name" value="Ankyrin_rpt-contain_sf"/>
</dbReference>
<dbReference type="Pfam" id="PF12796">
    <property type="entry name" value="Ank_2"/>
    <property type="match status" value="2"/>
</dbReference>
<dbReference type="PANTHER" id="PTHR24184:SF11">
    <property type="entry name" value="ANKYRIN REPEAT AND SOCS BOX CONTAINING 3"/>
    <property type="match status" value="1"/>
</dbReference>
<keyword evidence="6" id="KW-0040">ANK repeat</keyword>
<feature type="region of interest" description="Disordered" evidence="8">
    <location>
        <begin position="1"/>
        <end position="29"/>
    </location>
</feature>
<dbReference type="PROSITE" id="PS50003">
    <property type="entry name" value="PH_DOMAIN"/>
    <property type="match status" value="1"/>
</dbReference>
<dbReference type="InterPro" id="IPR001849">
    <property type="entry name" value="PH_domain"/>
</dbReference>
<evidence type="ECO:0000256" key="8">
    <source>
        <dbReference type="SAM" id="MobiDB-lite"/>
    </source>
</evidence>
<reference evidence="10" key="1">
    <citation type="submission" date="2020-11" db="EMBL/GenBank/DDBJ databases">
        <authorList>
            <person name="Tran Van P."/>
        </authorList>
    </citation>
    <scope>NUCLEOTIDE SEQUENCE</scope>
</reference>
<proteinExistence type="predicted"/>
<organism evidence="10">
    <name type="scientific">Oppiella nova</name>
    <dbReference type="NCBI Taxonomy" id="334625"/>
    <lineage>
        <taxon>Eukaryota</taxon>
        <taxon>Metazoa</taxon>
        <taxon>Ecdysozoa</taxon>
        <taxon>Arthropoda</taxon>
        <taxon>Chelicerata</taxon>
        <taxon>Arachnida</taxon>
        <taxon>Acari</taxon>
        <taxon>Acariformes</taxon>
        <taxon>Sarcoptiformes</taxon>
        <taxon>Oribatida</taxon>
        <taxon>Brachypylina</taxon>
        <taxon>Oppioidea</taxon>
        <taxon>Oppiidae</taxon>
        <taxon>Oppiella</taxon>
    </lineage>
</organism>
<evidence type="ECO:0000256" key="5">
    <source>
        <dbReference type="ARBA" id="ARBA00023298"/>
    </source>
</evidence>
<evidence type="ECO:0000259" key="9">
    <source>
        <dbReference type="PROSITE" id="PS50003"/>
    </source>
</evidence>
<feature type="domain" description="PH" evidence="9">
    <location>
        <begin position="320"/>
        <end position="431"/>
    </location>
</feature>
<dbReference type="SUPFAM" id="SSF50729">
    <property type="entry name" value="PH domain-like"/>
    <property type="match status" value="1"/>
</dbReference>
<feature type="compositionally biased region" description="Low complexity" evidence="8">
    <location>
        <begin position="15"/>
        <end position="29"/>
    </location>
</feature>
<dbReference type="Pfam" id="PF00169">
    <property type="entry name" value="PH"/>
    <property type="match status" value="1"/>
</dbReference>
<keyword evidence="5" id="KW-1053">Target membrane</keyword>
<feature type="repeat" description="ANK" evidence="6">
    <location>
        <begin position="252"/>
        <end position="284"/>
    </location>
</feature>
<dbReference type="EMBL" id="OC918647">
    <property type="protein sequence ID" value="CAD7649798.1"/>
    <property type="molecule type" value="Genomic_DNA"/>
</dbReference>
<sequence length="705" mass="76934">MSSTTPPTTTPPKTSPAKSSITPSMTTTPTIKAEAITAAAKDNVSQKSILEVTDSDIDEEMAKDNNNLQSETIDGFDFDTPEEFLLYHSRTGNLKVVEKLILLATKNEIELDLNCKGKQKSNYGWSPLHLAAYFGHFHVVEELLQNNADVNIVNESGDTALHKAAYTGREDIVVRLVAANADVLIINGDGLTPRELARKESVKRILLAAEEADVKRREERYLSAARNGDVDTMRALLADTNSPLNVNCQDVSGNTALHCAAYRGQKEVAVFLLKQGIDVTIKNNRGQLAAALAPNVQIKQLLHEVQPISAQLAGLKTKAVMRFEGPLLKKGRFLGWRLIWAVLERGVFSFFGRRADASTGTRRKGYKYLESAICEPLDSGRPGAADTQFVIYFSDRSRALLSIPSGGEAVLSAPVAVERQKWVNAINDHIYYGTNFIKQGMRIDCDSDEDELQELLPSSGIQALIQTANAHQSILERHVKALLQLNEDIVSAEKQLSACQTNGRVTPTGSLNDSIGGNRLDTSAGNSIYSDIVESTLPSIKFHLNLILESSSNATGALSHCLAVLTHQDDVRQMLLKQEQEKVRVLEDALHVLAREHHDLEQSLATAAGANGSFNGSYYHSPPRAQSVCGMSDATGADVDEFFDAFDDYPDDQMSDKTLTGSGGGDDDDDNTHALDSYATMTSEYMTPMASMAEELRLEASGQCR</sequence>
<keyword evidence="2" id="KW-0268">Exocytosis</keyword>
<evidence type="ECO:0000313" key="10">
    <source>
        <dbReference type="EMBL" id="CAD7649798.1"/>
    </source>
</evidence>
<dbReference type="GO" id="GO:0006887">
    <property type="term" value="P:exocytosis"/>
    <property type="evidence" value="ECO:0007669"/>
    <property type="project" value="UniProtKB-KW"/>
</dbReference>
<dbReference type="InterPro" id="IPR011993">
    <property type="entry name" value="PH-like_dom_sf"/>
</dbReference>
<evidence type="ECO:0000256" key="2">
    <source>
        <dbReference type="ARBA" id="ARBA00022483"/>
    </source>
</evidence>
<dbReference type="PANTHER" id="PTHR24184">
    <property type="entry name" value="SI:CH211-189E2.2"/>
    <property type="match status" value="1"/>
</dbReference>
<feature type="repeat" description="ANK" evidence="6">
    <location>
        <begin position="123"/>
        <end position="155"/>
    </location>
</feature>
<keyword evidence="4" id="KW-0638">Presynaptic neurotoxin</keyword>
<dbReference type="AlphaFoldDB" id="A0A7R9QMI6"/>
<feature type="region of interest" description="Disordered" evidence="8">
    <location>
        <begin position="648"/>
        <end position="674"/>
    </location>
</feature>
<evidence type="ECO:0000256" key="3">
    <source>
        <dbReference type="ARBA" id="ARBA00022537"/>
    </source>
</evidence>
<dbReference type="PROSITE" id="PS50088">
    <property type="entry name" value="ANK_REPEAT"/>
    <property type="match status" value="3"/>
</dbReference>
<dbReference type="Gene3D" id="2.30.29.30">
    <property type="entry name" value="Pleckstrin-homology domain (PH domain)/Phosphotyrosine-binding domain (PTB)"/>
    <property type="match status" value="1"/>
</dbReference>
<dbReference type="PROSITE" id="PS50297">
    <property type="entry name" value="ANK_REP_REGION"/>
    <property type="match status" value="3"/>
</dbReference>
<protein>
    <recommendedName>
        <fullName evidence="9">PH domain-containing protein</fullName>
    </recommendedName>
</protein>
<dbReference type="InterPro" id="IPR002110">
    <property type="entry name" value="Ankyrin_rpt"/>
</dbReference>
<dbReference type="GO" id="GO:0044231">
    <property type="term" value="C:host cell presynaptic membrane"/>
    <property type="evidence" value="ECO:0007669"/>
    <property type="project" value="UniProtKB-KW"/>
</dbReference>
<evidence type="ECO:0000313" key="11">
    <source>
        <dbReference type="Proteomes" id="UP000728032"/>
    </source>
</evidence>
<keyword evidence="4" id="KW-0800">Toxin</keyword>
<accession>A0A7R9QMI6</accession>
<keyword evidence="7" id="KW-0175">Coiled coil</keyword>
<dbReference type="SUPFAM" id="SSF48403">
    <property type="entry name" value="Ankyrin repeat"/>
    <property type="match status" value="1"/>
</dbReference>
<gene>
    <name evidence="10" type="ORF">ONB1V03_LOCUS7473</name>
</gene>
<keyword evidence="11" id="KW-1185">Reference proteome</keyword>
<evidence type="ECO:0000256" key="4">
    <source>
        <dbReference type="ARBA" id="ARBA00023028"/>
    </source>
</evidence>
<feature type="repeat" description="ANK" evidence="6">
    <location>
        <begin position="156"/>
        <end position="188"/>
    </location>
</feature>
<dbReference type="GO" id="GO:0044218">
    <property type="term" value="C:other organism cell membrane"/>
    <property type="evidence" value="ECO:0007669"/>
    <property type="project" value="UniProtKB-KW"/>
</dbReference>
<comment type="subcellular location">
    <subcellularLocation>
        <location evidence="1">Target cell membrane</location>
    </subcellularLocation>
</comment>
<evidence type="ECO:0000256" key="6">
    <source>
        <dbReference type="PROSITE-ProRule" id="PRU00023"/>
    </source>
</evidence>
<keyword evidence="3" id="KW-1052">Target cell membrane</keyword>
<feature type="coiled-coil region" evidence="7">
    <location>
        <begin position="475"/>
        <end position="502"/>
    </location>
</feature>
<dbReference type="Proteomes" id="UP000728032">
    <property type="component" value="Unassembled WGS sequence"/>
</dbReference>